<proteinExistence type="predicted"/>
<gene>
    <name evidence="2" type="ORF">GCM10017668_02670</name>
</gene>
<sequence length="150" mass="16747">MPSAEIVGPVCSWAHDEGMTDCDDFLEWVRTALYEAELALHNGDAAPRRALWSRNEPVSVLGAWRNAYGQQELDELFTTLGRSFSDCTSYVFELRAYDVAGDMAYTAGLEHTSASVDGVPRTYTLRATQVYRREEGEWTVAHRHGDPVTG</sequence>
<protein>
    <recommendedName>
        <fullName evidence="1">SnoaL-like domain-containing protein</fullName>
    </recommendedName>
</protein>
<dbReference type="Pfam" id="PF13474">
    <property type="entry name" value="SnoaL_3"/>
    <property type="match status" value="1"/>
</dbReference>
<organism evidence="2 3">
    <name type="scientific">Streptomyces tuirus</name>
    <dbReference type="NCBI Taxonomy" id="68278"/>
    <lineage>
        <taxon>Bacteria</taxon>
        <taxon>Bacillati</taxon>
        <taxon>Actinomycetota</taxon>
        <taxon>Actinomycetes</taxon>
        <taxon>Kitasatosporales</taxon>
        <taxon>Streptomycetaceae</taxon>
        <taxon>Streptomyces</taxon>
    </lineage>
</organism>
<dbReference type="InterPro" id="IPR032710">
    <property type="entry name" value="NTF2-like_dom_sf"/>
</dbReference>
<evidence type="ECO:0000259" key="1">
    <source>
        <dbReference type="Pfam" id="PF13474"/>
    </source>
</evidence>
<evidence type="ECO:0000313" key="3">
    <source>
        <dbReference type="Proteomes" id="UP000516373"/>
    </source>
</evidence>
<dbReference type="AlphaFoldDB" id="A0A7G1NA56"/>
<dbReference type="InterPro" id="IPR037401">
    <property type="entry name" value="SnoaL-like"/>
</dbReference>
<reference evidence="2 3" key="1">
    <citation type="journal article" date="2014" name="Int. J. Syst. Evol. Microbiol.">
        <title>Complete genome sequence of Corynebacterium casei LMG S-19264T (=DSM 44701T), isolated from a smear-ripened cheese.</title>
        <authorList>
            <consortium name="US DOE Joint Genome Institute (JGI-PGF)"/>
            <person name="Walter F."/>
            <person name="Albersmeier A."/>
            <person name="Kalinowski J."/>
            <person name="Ruckert C."/>
        </authorList>
    </citation>
    <scope>NUCLEOTIDE SEQUENCE [LARGE SCALE GENOMIC DNA]</scope>
    <source>
        <strain evidence="2 3">JCM 4255</strain>
    </source>
</reference>
<name>A0A7G1NA56_9ACTN</name>
<evidence type="ECO:0000313" key="2">
    <source>
        <dbReference type="EMBL" id="BCL18424.1"/>
    </source>
</evidence>
<dbReference type="EMBL" id="AP023439">
    <property type="protein sequence ID" value="BCL18424.1"/>
    <property type="molecule type" value="Genomic_DNA"/>
</dbReference>
<feature type="domain" description="SnoaL-like" evidence="1">
    <location>
        <begin position="32"/>
        <end position="145"/>
    </location>
</feature>
<dbReference type="Proteomes" id="UP000516373">
    <property type="component" value="Chromosome"/>
</dbReference>
<dbReference type="KEGG" id="stui:GCM10017668_02670"/>
<dbReference type="Gene3D" id="3.10.450.50">
    <property type="match status" value="1"/>
</dbReference>
<accession>A0A7G1NA56</accession>
<dbReference type="SUPFAM" id="SSF54427">
    <property type="entry name" value="NTF2-like"/>
    <property type="match status" value="1"/>
</dbReference>